<sequence length="186" mass="21227">MRDNSQSLRVVALISGGKDSTYNMVQCTKDNHQIIALANLYPESTDELDSYMYQSVGHEIIKLYAEAIDIPLYRAIIKGNAKTTEKYYSEPVTGDEVEDLYQLLCEVKKHHEFDAVSVGAIFSEYQYNRVANVCHRLNIKVLTYLWKRDQKVLLDEMIDNGIEAIIIKTAAMGKLNIEALHTCNKF</sequence>
<evidence type="ECO:0000313" key="13">
    <source>
        <dbReference type="EMBL" id="CAF3819415.1"/>
    </source>
</evidence>
<evidence type="ECO:0000256" key="9">
    <source>
        <dbReference type="ARBA" id="ARBA00048108"/>
    </source>
</evidence>
<dbReference type="InterPro" id="IPR030662">
    <property type="entry name" value="DPH6/MJ0570"/>
</dbReference>
<evidence type="ECO:0000256" key="4">
    <source>
        <dbReference type="ARBA" id="ARBA00018426"/>
    </source>
</evidence>
<comment type="pathway">
    <text evidence="1">Protein modification; peptidyl-diphthamide biosynthesis.</text>
</comment>
<feature type="domain" description="Diphthamide synthase" evidence="10">
    <location>
        <begin position="9"/>
        <end position="174"/>
    </location>
</feature>
<proteinExistence type="inferred from homology"/>
<evidence type="ECO:0000256" key="2">
    <source>
        <dbReference type="ARBA" id="ARBA00008496"/>
    </source>
</evidence>
<accession>A0A814KE26</accession>
<evidence type="ECO:0000259" key="10">
    <source>
        <dbReference type="Pfam" id="PF01902"/>
    </source>
</evidence>
<dbReference type="OrthoDB" id="686384at2759"/>
<evidence type="ECO:0000256" key="7">
    <source>
        <dbReference type="ARBA" id="ARBA00031552"/>
    </source>
</evidence>
<dbReference type="GO" id="GO:0017178">
    <property type="term" value="F:diphthine-ammonia ligase activity"/>
    <property type="evidence" value="ECO:0007669"/>
    <property type="project" value="UniProtKB-EC"/>
</dbReference>
<protein>
    <recommendedName>
        <fullName evidence="4">Diphthine--ammonia ligase</fullName>
        <ecNumber evidence="3">6.3.1.14</ecNumber>
    </recommendedName>
    <alternativeName>
        <fullName evidence="6">ATP-binding domain-containing protein 4</fullName>
    </alternativeName>
    <alternativeName>
        <fullName evidence="5">Diphthamide synthase</fullName>
    </alternativeName>
    <alternativeName>
        <fullName evidence="7">Diphthamide synthetase</fullName>
    </alternativeName>
    <alternativeName>
        <fullName evidence="8">Protein DPH6 homolog</fullName>
    </alternativeName>
</protein>
<evidence type="ECO:0000313" key="14">
    <source>
        <dbReference type="EMBL" id="CAF4267605.1"/>
    </source>
</evidence>
<dbReference type="SUPFAM" id="SSF52402">
    <property type="entry name" value="Adenine nucleotide alpha hydrolases-like"/>
    <property type="match status" value="1"/>
</dbReference>
<dbReference type="EMBL" id="CAJNOQ010004220">
    <property type="protein sequence ID" value="CAF1049769.1"/>
    <property type="molecule type" value="Genomic_DNA"/>
</dbReference>
<dbReference type="UniPathway" id="UPA00559"/>
<dbReference type="Proteomes" id="UP000681722">
    <property type="component" value="Unassembled WGS sequence"/>
</dbReference>
<dbReference type="NCBIfam" id="TIGR00290">
    <property type="entry name" value="MJ0570_dom"/>
    <property type="match status" value="1"/>
</dbReference>
<evidence type="ECO:0000313" key="12">
    <source>
        <dbReference type="EMBL" id="CAF1476548.1"/>
    </source>
</evidence>
<keyword evidence="15" id="KW-1185">Reference proteome</keyword>
<dbReference type="Gene3D" id="3.40.50.620">
    <property type="entry name" value="HUPs"/>
    <property type="match status" value="1"/>
</dbReference>
<dbReference type="GO" id="GO:0017183">
    <property type="term" value="P:protein histidyl modification to diphthamide"/>
    <property type="evidence" value="ECO:0007669"/>
    <property type="project" value="UniProtKB-UniPathway"/>
</dbReference>
<dbReference type="InterPro" id="IPR002761">
    <property type="entry name" value="Diphthami_syn_dom"/>
</dbReference>
<dbReference type="Pfam" id="PF01902">
    <property type="entry name" value="Diphthami_syn_2"/>
    <property type="match status" value="1"/>
</dbReference>
<reference evidence="11" key="1">
    <citation type="submission" date="2021-02" db="EMBL/GenBank/DDBJ databases">
        <authorList>
            <person name="Nowell W R."/>
        </authorList>
    </citation>
    <scope>NUCLEOTIDE SEQUENCE</scope>
</reference>
<dbReference type="FunFam" id="3.40.50.620:FF:000145">
    <property type="entry name" value="ATP-binding domain containing protein"/>
    <property type="match status" value="1"/>
</dbReference>
<dbReference type="Proteomes" id="UP000677228">
    <property type="component" value="Unassembled WGS sequence"/>
</dbReference>
<evidence type="ECO:0000256" key="1">
    <source>
        <dbReference type="ARBA" id="ARBA00005156"/>
    </source>
</evidence>
<dbReference type="Proteomes" id="UP000682733">
    <property type="component" value="Unassembled WGS sequence"/>
</dbReference>
<comment type="catalytic activity">
    <reaction evidence="9">
        <text>diphthine-[translation elongation factor 2] + NH4(+) + ATP = diphthamide-[translation elongation factor 2] + AMP + diphosphate + H(+)</text>
        <dbReference type="Rhea" id="RHEA:19753"/>
        <dbReference type="Rhea" id="RHEA-COMP:10172"/>
        <dbReference type="Rhea" id="RHEA-COMP:10174"/>
        <dbReference type="ChEBI" id="CHEBI:15378"/>
        <dbReference type="ChEBI" id="CHEBI:16692"/>
        <dbReference type="ChEBI" id="CHEBI:28938"/>
        <dbReference type="ChEBI" id="CHEBI:30616"/>
        <dbReference type="ChEBI" id="CHEBI:33019"/>
        <dbReference type="ChEBI" id="CHEBI:82696"/>
        <dbReference type="ChEBI" id="CHEBI:456215"/>
        <dbReference type="EC" id="6.3.1.14"/>
    </reaction>
</comment>
<dbReference type="EC" id="6.3.1.14" evidence="3"/>
<gene>
    <name evidence="11" type="ORF">GPM918_LOCUS16221</name>
    <name evidence="12" type="ORF">OVA965_LOCUS35878</name>
    <name evidence="13" type="ORF">SRO942_LOCUS16221</name>
    <name evidence="14" type="ORF">TMI583_LOCUS36861</name>
</gene>
<dbReference type="InterPro" id="IPR014729">
    <property type="entry name" value="Rossmann-like_a/b/a_fold"/>
</dbReference>
<comment type="similarity">
    <text evidence="2">Belongs to the Diphthine--ammonia ligase family.</text>
</comment>
<evidence type="ECO:0000256" key="6">
    <source>
        <dbReference type="ARBA" id="ARBA00031202"/>
    </source>
</evidence>
<dbReference type="EMBL" id="CAJOBC010004220">
    <property type="protein sequence ID" value="CAF3819415.1"/>
    <property type="molecule type" value="Genomic_DNA"/>
</dbReference>
<evidence type="ECO:0000313" key="15">
    <source>
        <dbReference type="Proteomes" id="UP000663829"/>
    </source>
</evidence>
<evidence type="ECO:0000256" key="3">
    <source>
        <dbReference type="ARBA" id="ARBA00012089"/>
    </source>
</evidence>
<dbReference type="AlphaFoldDB" id="A0A814KE26"/>
<dbReference type="CDD" id="cd01994">
    <property type="entry name" value="AANH_PF0828-like"/>
    <property type="match status" value="1"/>
</dbReference>
<evidence type="ECO:0000256" key="8">
    <source>
        <dbReference type="ARBA" id="ARBA00032849"/>
    </source>
</evidence>
<evidence type="ECO:0000313" key="11">
    <source>
        <dbReference type="EMBL" id="CAF1049769.1"/>
    </source>
</evidence>
<evidence type="ECO:0000256" key="5">
    <source>
        <dbReference type="ARBA" id="ARBA00029814"/>
    </source>
</evidence>
<organism evidence="11 15">
    <name type="scientific">Didymodactylos carnosus</name>
    <dbReference type="NCBI Taxonomy" id="1234261"/>
    <lineage>
        <taxon>Eukaryota</taxon>
        <taxon>Metazoa</taxon>
        <taxon>Spiralia</taxon>
        <taxon>Gnathifera</taxon>
        <taxon>Rotifera</taxon>
        <taxon>Eurotatoria</taxon>
        <taxon>Bdelloidea</taxon>
        <taxon>Philodinida</taxon>
        <taxon>Philodinidae</taxon>
        <taxon>Didymodactylos</taxon>
    </lineage>
</organism>
<dbReference type="Proteomes" id="UP000663829">
    <property type="component" value="Unassembled WGS sequence"/>
</dbReference>
<dbReference type="PANTHER" id="PTHR12196">
    <property type="entry name" value="DOMAIN OF UNKNOWN FUNCTION 71 DUF71 -CONTAINING PROTEIN"/>
    <property type="match status" value="1"/>
</dbReference>
<dbReference type="PANTHER" id="PTHR12196:SF2">
    <property type="entry name" value="DIPHTHINE--AMMONIA LIGASE"/>
    <property type="match status" value="1"/>
</dbReference>
<dbReference type="EMBL" id="CAJOBA010053709">
    <property type="protein sequence ID" value="CAF4267605.1"/>
    <property type="molecule type" value="Genomic_DNA"/>
</dbReference>
<name>A0A814KE26_9BILA</name>
<comment type="caution">
    <text evidence="11">The sequence shown here is derived from an EMBL/GenBank/DDBJ whole genome shotgun (WGS) entry which is preliminary data.</text>
</comment>
<dbReference type="EMBL" id="CAJNOK010031800">
    <property type="protein sequence ID" value="CAF1476548.1"/>
    <property type="molecule type" value="Genomic_DNA"/>
</dbReference>